<accession>G7J7D0</accession>
<keyword evidence="3" id="KW-1185">Reference proteome</keyword>
<dbReference type="EnsemblPlants" id="AES71690">
    <property type="protein sequence ID" value="AES71690"/>
    <property type="gene ID" value="MTR_3g080710"/>
</dbReference>
<dbReference type="PaxDb" id="3880-AES71690"/>
<organism evidence="1 3">
    <name type="scientific">Medicago truncatula</name>
    <name type="common">Barrel medic</name>
    <name type="synonym">Medicago tribuloides</name>
    <dbReference type="NCBI Taxonomy" id="3880"/>
    <lineage>
        <taxon>Eukaryota</taxon>
        <taxon>Viridiplantae</taxon>
        <taxon>Streptophyta</taxon>
        <taxon>Embryophyta</taxon>
        <taxon>Tracheophyta</taxon>
        <taxon>Spermatophyta</taxon>
        <taxon>Magnoliopsida</taxon>
        <taxon>eudicotyledons</taxon>
        <taxon>Gunneridae</taxon>
        <taxon>Pentapetalae</taxon>
        <taxon>rosids</taxon>
        <taxon>fabids</taxon>
        <taxon>Fabales</taxon>
        <taxon>Fabaceae</taxon>
        <taxon>Papilionoideae</taxon>
        <taxon>50 kb inversion clade</taxon>
        <taxon>NPAAA clade</taxon>
        <taxon>Hologalegina</taxon>
        <taxon>IRL clade</taxon>
        <taxon>Trifolieae</taxon>
        <taxon>Medicago</taxon>
    </lineage>
</organism>
<name>G7J7D0_MEDTR</name>
<reference evidence="2" key="3">
    <citation type="submission" date="2015-04" db="UniProtKB">
        <authorList>
            <consortium name="EnsemblPlants"/>
        </authorList>
    </citation>
    <scope>IDENTIFICATION</scope>
    <source>
        <strain evidence="2">cv. Jemalong A17</strain>
    </source>
</reference>
<dbReference type="Proteomes" id="UP000002051">
    <property type="component" value="Chromosome 3"/>
</dbReference>
<reference evidence="1 3" key="1">
    <citation type="journal article" date="2011" name="Nature">
        <title>The Medicago genome provides insight into the evolution of rhizobial symbioses.</title>
        <authorList>
            <person name="Young N.D."/>
            <person name="Debelle F."/>
            <person name="Oldroyd G.E."/>
            <person name="Geurts R."/>
            <person name="Cannon S.B."/>
            <person name="Udvardi M.K."/>
            <person name="Benedito V.A."/>
            <person name="Mayer K.F."/>
            <person name="Gouzy J."/>
            <person name="Schoof H."/>
            <person name="Van de Peer Y."/>
            <person name="Proost S."/>
            <person name="Cook D.R."/>
            <person name="Meyers B.C."/>
            <person name="Spannagl M."/>
            <person name="Cheung F."/>
            <person name="De Mita S."/>
            <person name="Krishnakumar V."/>
            <person name="Gundlach H."/>
            <person name="Zhou S."/>
            <person name="Mudge J."/>
            <person name="Bharti A.K."/>
            <person name="Murray J.D."/>
            <person name="Naoumkina M.A."/>
            <person name="Rosen B."/>
            <person name="Silverstein K.A."/>
            <person name="Tang H."/>
            <person name="Rombauts S."/>
            <person name="Zhao P.X."/>
            <person name="Zhou P."/>
            <person name="Barbe V."/>
            <person name="Bardou P."/>
            <person name="Bechner M."/>
            <person name="Bellec A."/>
            <person name="Berger A."/>
            <person name="Berges H."/>
            <person name="Bidwell S."/>
            <person name="Bisseling T."/>
            <person name="Choisne N."/>
            <person name="Couloux A."/>
            <person name="Denny R."/>
            <person name="Deshpande S."/>
            <person name="Dai X."/>
            <person name="Doyle J.J."/>
            <person name="Dudez A.M."/>
            <person name="Farmer A.D."/>
            <person name="Fouteau S."/>
            <person name="Franken C."/>
            <person name="Gibelin C."/>
            <person name="Gish J."/>
            <person name="Goldstein S."/>
            <person name="Gonzalez A.J."/>
            <person name="Green P.J."/>
            <person name="Hallab A."/>
            <person name="Hartog M."/>
            <person name="Hua A."/>
            <person name="Humphray S.J."/>
            <person name="Jeong D.H."/>
            <person name="Jing Y."/>
            <person name="Jocker A."/>
            <person name="Kenton S.M."/>
            <person name="Kim D.J."/>
            <person name="Klee K."/>
            <person name="Lai H."/>
            <person name="Lang C."/>
            <person name="Lin S."/>
            <person name="Macmil S.L."/>
            <person name="Magdelenat G."/>
            <person name="Matthews L."/>
            <person name="McCorrison J."/>
            <person name="Monaghan E.L."/>
            <person name="Mun J.H."/>
            <person name="Najar F.Z."/>
            <person name="Nicholson C."/>
            <person name="Noirot C."/>
            <person name="O'Bleness M."/>
            <person name="Paule C.R."/>
            <person name="Poulain J."/>
            <person name="Prion F."/>
            <person name="Qin B."/>
            <person name="Qu C."/>
            <person name="Retzel E.F."/>
            <person name="Riddle C."/>
            <person name="Sallet E."/>
            <person name="Samain S."/>
            <person name="Samson N."/>
            <person name="Sanders I."/>
            <person name="Saurat O."/>
            <person name="Scarpelli C."/>
            <person name="Schiex T."/>
            <person name="Segurens B."/>
            <person name="Severin A.J."/>
            <person name="Sherrier D.J."/>
            <person name="Shi R."/>
            <person name="Sims S."/>
            <person name="Singer S.R."/>
            <person name="Sinharoy S."/>
            <person name="Sterck L."/>
            <person name="Viollet A."/>
            <person name="Wang B.B."/>
            <person name="Wang K."/>
            <person name="Wang M."/>
            <person name="Wang X."/>
            <person name="Warfsmann J."/>
            <person name="Weissenbach J."/>
            <person name="White D.D."/>
            <person name="White J.D."/>
            <person name="Wiley G.B."/>
            <person name="Wincker P."/>
            <person name="Xing Y."/>
            <person name="Yang L."/>
            <person name="Yao Z."/>
            <person name="Ying F."/>
            <person name="Zhai J."/>
            <person name="Zhou L."/>
            <person name="Zuber A."/>
            <person name="Denarie J."/>
            <person name="Dixon R.A."/>
            <person name="May G.D."/>
            <person name="Schwartz D.C."/>
            <person name="Rogers J."/>
            <person name="Quetier F."/>
            <person name="Town C.D."/>
            <person name="Roe B.A."/>
        </authorList>
    </citation>
    <scope>NUCLEOTIDE SEQUENCE [LARGE SCALE GENOMIC DNA]</scope>
    <source>
        <strain evidence="1">A17</strain>
        <strain evidence="2 3">cv. Jemalong A17</strain>
    </source>
</reference>
<protein>
    <submittedName>
        <fullName evidence="1 2">Uncharacterized protein</fullName>
    </submittedName>
</protein>
<gene>
    <name evidence="1" type="ordered locus">MTR_3g080710</name>
</gene>
<accession>A0A0C3VJZ3</accession>
<evidence type="ECO:0000313" key="2">
    <source>
        <dbReference type="EnsemblPlants" id="AES71690"/>
    </source>
</evidence>
<dbReference type="HOGENOM" id="CLU_105597_0_0_1"/>
<proteinExistence type="predicted"/>
<dbReference type="EMBL" id="CM001219">
    <property type="protein sequence ID" value="AES71690.2"/>
    <property type="molecule type" value="Genomic_DNA"/>
</dbReference>
<dbReference type="AlphaFoldDB" id="G7J7D0"/>
<evidence type="ECO:0000313" key="1">
    <source>
        <dbReference type="EMBL" id="AES71690.2"/>
    </source>
</evidence>
<sequence length="187" mass="22192">MSDTFDYYVPMPKEDMLVMEVKEDTIFMKNINWEQILPTQILPLDSYDEKFHINDVLIEFMTDNHASIETFESQCERLFEQVVELEKLEIGDKFIVVEKKEDEGESINIEADLVEIPQQNISPIFFSNKAGKKEEIDEVLDSIYALFIVVHLKMIWKQHHLLLKFMEFLSNKRKNKDDVFFVSYMPP</sequence>
<evidence type="ECO:0000313" key="3">
    <source>
        <dbReference type="Proteomes" id="UP000002051"/>
    </source>
</evidence>
<reference evidence="1 3" key="2">
    <citation type="journal article" date="2014" name="BMC Genomics">
        <title>An improved genome release (version Mt4.0) for the model legume Medicago truncatula.</title>
        <authorList>
            <person name="Tang H."/>
            <person name="Krishnakumar V."/>
            <person name="Bidwell S."/>
            <person name="Rosen B."/>
            <person name="Chan A."/>
            <person name="Zhou S."/>
            <person name="Gentzbittel L."/>
            <person name="Childs K.L."/>
            <person name="Yandell M."/>
            <person name="Gundlach H."/>
            <person name="Mayer K.F."/>
            <person name="Schwartz D.C."/>
            <person name="Town C.D."/>
        </authorList>
    </citation>
    <scope>GENOME REANNOTATION</scope>
    <source>
        <strain evidence="2 3">cv. Jemalong A17</strain>
    </source>
</reference>